<evidence type="ECO:0000313" key="3">
    <source>
        <dbReference type="Proteomes" id="UP000534783"/>
    </source>
</evidence>
<proteinExistence type="predicted"/>
<reference evidence="2 3" key="1">
    <citation type="journal article" date="2020" name="Nature">
        <title>Bacterial chemolithoautotrophy via manganese oxidation.</title>
        <authorList>
            <person name="Yu H."/>
            <person name="Leadbetter J.R."/>
        </authorList>
    </citation>
    <scope>NUCLEOTIDE SEQUENCE [LARGE SCALE GENOMIC DNA]</scope>
    <source>
        <strain evidence="2 3">Mn-1</strain>
    </source>
</reference>
<keyword evidence="3" id="KW-1185">Reference proteome</keyword>
<dbReference type="RefSeq" id="WP_168058149.1">
    <property type="nucleotide sequence ID" value="NZ_VTOW01000001.1"/>
</dbReference>
<dbReference type="Proteomes" id="UP000534783">
    <property type="component" value="Unassembled WGS sequence"/>
</dbReference>
<evidence type="ECO:0000313" key="2">
    <source>
        <dbReference type="EMBL" id="NKE69866.1"/>
    </source>
</evidence>
<gene>
    <name evidence="2" type="ORF">MNODULE_03780</name>
</gene>
<sequence length="100" mass="11044">MSEVEELTCSRCGAIFSELKAKLALSGPHVKASCPECGGYVKFISQGGDPMLWFGKYRGKKLTDVVANDRQYLEWLVCQHIQPSLRKKIKGVLRGVSGRG</sequence>
<dbReference type="InterPro" id="IPR046768">
    <property type="entry name" value="ExoX-like_C"/>
</dbReference>
<dbReference type="EMBL" id="VTOW01000001">
    <property type="protein sequence ID" value="NKE69866.1"/>
    <property type="molecule type" value="Genomic_DNA"/>
</dbReference>
<comment type="caution">
    <text evidence="2">The sequence shown here is derived from an EMBL/GenBank/DDBJ whole genome shotgun (WGS) entry which is preliminary data.</text>
</comment>
<accession>A0A7X6I9N7</accession>
<feature type="domain" description="Exodeoxyribonuclease X-like C-terminal" evidence="1">
    <location>
        <begin position="54"/>
        <end position="77"/>
    </location>
</feature>
<protein>
    <recommendedName>
        <fullName evidence="1">Exodeoxyribonuclease X-like C-terminal domain-containing protein</fullName>
    </recommendedName>
</protein>
<dbReference type="Pfam" id="PF20600">
    <property type="entry name" value="ExoX-like_C"/>
    <property type="match status" value="1"/>
</dbReference>
<dbReference type="AlphaFoldDB" id="A0A7X6I9N7"/>
<organism evidence="2 3">
    <name type="scientific">Candidatus Manganitrophus noduliformans</name>
    <dbReference type="NCBI Taxonomy" id="2606439"/>
    <lineage>
        <taxon>Bacteria</taxon>
        <taxon>Pseudomonadati</taxon>
        <taxon>Nitrospirota</taxon>
        <taxon>Nitrospiria</taxon>
        <taxon>Candidatus Troglogloeales</taxon>
        <taxon>Candidatus Manganitrophaceae</taxon>
        <taxon>Candidatus Manganitrophus</taxon>
    </lineage>
</organism>
<name>A0A7X6I9N7_9BACT</name>
<evidence type="ECO:0000259" key="1">
    <source>
        <dbReference type="Pfam" id="PF20600"/>
    </source>
</evidence>